<dbReference type="AlphaFoldDB" id="A0A0A9EAP2"/>
<protein>
    <submittedName>
        <fullName evidence="1">Uncharacterized protein</fullName>
    </submittedName>
</protein>
<name>A0A0A9EAP2_ARUDO</name>
<dbReference type="EMBL" id="GBRH01202900">
    <property type="protein sequence ID" value="JAD94995.1"/>
    <property type="molecule type" value="Transcribed_RNA"/>
</dbReference>
<proteinExistence type="predicted"/>
<accession>A0A0A9EAP2</accession>
<reference evidence="1" key="1">
    <citation type="submission" date="2014-09" db="EMBL/GenBank/DDBJ databases">
        <authorList>
            <person name="Magalhaes I.L.F."/>
            <person name="Oliveira U."/>
            <person name="Santos F.R."/>
            <person name="Vidigal T.H.D.A."/>
            <person name="Brescovit A.D."/>
            <person name="Santos A.J."/>
        </authorList>
    </citation>
    <scope>NUCLEOTIDE SEQUENCE</scope>
    <source>
        <tissue evidence="1">Shoot tissue taken approximately 20 cm above the soil surface</tissue>
    </source>
</reference>
<organism evidence="1">
    <name type="scientific">Arundo donax</name>
    <name type="common">Giant reed</name>
    <name type="synonym">Donax arundinaceus</name>
    <dbReference type="NCBI Taxonomy" id="35708"/>
    <lineage>
        <taxon>Eukaryota</taxon>
        <taxon>Viridiplantae</taxon>
        <taxon>Streptophyta</taxon>
        <taxon>Embryophyta</taxon>
        <taxon>Tracheophyta</taxon>
        <taxon>Spermatophyta</taxon>
        <taxon>Magnoliopsida</taxon>
        <taxon>Liliopsida</taxon>
        <taxon>Poales</taxon>
        <taxon>Poaceae</taxon>
        <taxon>PACMAD clade</taxon>
        <taxon>Arundinoideae</taxon>
        <taxon>Arundineae</taxon>
        <taxon>Arundo</taxon>
    </lineage>
</organism>
<reference evidence="1" key="2">
    <citation type="journal article" date="2015" name="Data Brief">
        <title>Shoot transcriptome of the giant reed, Arundo donax.</title>
        <authorList>
            <person name="Barrero R.A."/>
            <person name="Guerrero F.D."/>
            <person name="Moolhuijzen P."/>
            <person name="Goolsby J.A."/>
            <person name="Tidwell J."/>
            <person name="Bellgard S.E."/>
            <person name="Bellgard M.I."/>
        </authorList>
    </citation>
    <scope>NUCLEOTIDE SEQUENCE</scope>
    <source>
        <tissue evidence="1">Shoot tissue taken approximately 20 cm above the soil surface</tissue>
    </source>
</reference>
<evidence type="ECO:0000313" key="1">
    <source>
        <dbReference type="EMBL" id="JAD94995.1"/>
    </source>
</evidence>
<sequence length="57" mass="6527">MSPNPQDSRNTYLAKPLELIYVPGTNSYPFYRTKAKLKTFEITTKYLPNMVEILSAA</sequence>